<keyword evidence="2" id="KW-1185">Reference proteome</keyword>
<keyword evidence="1" id="KW-0808">Transferase</keyword>
<reference evidence="1 2" key="1">
    <citation type="journal article" date="2018" name="Front. Plant Sci.">
        <title>Red Clover (Trifolium pratense) and Zigzag Clover (T. medium) - A Picture of Genomic Similarities and Differences.</title>
        <authorList>
            <person name="Dluhosova J."/>
            <person name="Istvanek J."/>
            <person name="Nedelnik J."/>
            <person name="Repkova J."/>
        </authorList>
    </citation>
    <scope>NUCLEOTIDE SEQUENCE [LARGE SCALE GENOMIC DNA]</scope>
    <source>
        <strain evidence="2">cv. 10/8</strain>
        <tissue evidence="1">Leaf</tissue>
    </source>
</reference>
<feature type="non-terminal residue" evidence="1">
    <location>
        <position position="1"/>
    </location>
</feature>
<evidence type="ECO:0000313" key="2">
    <source>
        <dbReference type="Proteomes" id="UP000265520"/>
    </source>
</evidence>
<protein>
    <submittedName>
        <fullName evidence="1">Cysteine-rich receptor-like protein kinase</fullName>
    </submittedName>
</protein>
<proteinExistence type="predicted"/>
<dbReference type="GO" id="GO:0016301">
    <property type="term" value="F:kinase activity"/>
    <property type="evidence" value="ECO:0007669"/>
    <property type="project" value="UniProtKB-KW"/>
</dbReference>
<keyword evidence="1" id="KW-0675">Receptor</keyword>
<name>A0A392PIQ6_9FABA</name>
<dbReference type="AlphaFoldDB" id="A0A392PIQ6"/>
<sequence length="127" mass="14188">GYSVGEQNPVSVSHLQFADDTLLLGVKSWANGLISLIPGYTRLRLLCCKVGKVAFLYLGLPIGGDLRRLGFWEPVLAHLKKIIWVEESLSFFWYHIFLTSPPVYAFSFFKAPSGGAFGFECWQPVMG</sequence>
<evidence type="ECO:0000313" key="1">
    <source>
        <dbReference type="EMBL" id="MCI11963.1"/>
    </source>
</evidence>
<organism evidence="1 2">
    <name type="scientific">Trifolium medium</name>
    <dbReference type="NCBI Taxonomy" id="97028"/>
    <lineage>
        <taxon>Eukaryota</taxon>
        <taxon>Viridiplantae</taxon>
        <taxon>Streptophyta</taxon>
        <taxon>Embryophyta</taxon>
        <taxon>Tracheophyta</taxon>
        <taxon>Spermatophyta</taxon>
        <taxon>Magnoliopsida</taxon>
        <taxon>eudicotyledons</taxon>
        <taxon>Gunneridae</taxon>
        <taxon>Pentapetalae</taxon>
        <taxon>rosids</taxon>
        <taxon>fabids</taxon>
        <taxon>Fabales</taxon>
        <taxon>Fabaceae</taxon>
        <taxon>Papilionoideae</taxon>
        <taxon>50 kb inversion clade</taxon>
        <taxon>NPAAA clade</taxon>
        <taxon>Hologalegina</taxon>
        <taxon>IRL clade</taxon>
        <taxon>Trifolieae</taxon>
        <taxon>Trifolium</taxon>
    </lineage>
</organism>
<keyword evidence="1" id="KW-0418">Kinase</keyword>
<dbReference type="Proteomes" id="UP000265520">
    <property type="component" value="Unassembled WGS sequence"/>
</dbReference>
<accession>A0A392PIQ6</accession>
<comment type="caution">
    <text evidence="1">The sequence shown here is derived from an EMBL/GenBank/DDBJ whole genome shotgun (WGS) entry which is preliminary data.</text>
</comment>
<dbReference type="EMBL" id="LXQA010082218">
    <property type="protein sequence ID" value="MCI11963.1"/>
    <property type="molecule type" value="Genomic_DNA"/>
</dbReference>